<accession>A0ABP4IXX8</accession>
<reference evidence="3" key="1">
    <citation type="journal article" date="2019" name="Int. J. Syst. Evol. Microbiol.">
        <title>The Global Catalogue of Microorganisms (GCM) 10K type strain sequencing project: providing services to taxonomists for standard genome sequencing and annotation.</title>
        <authorList>
            <consortium name="The Broad Institute Genomics Platform"/>
            <consortium name="The Broad Institute Genome Sequencing Center for Infectious Disease"/>
            <person name="Wu L."/>
            <person name="Ma J."/>
        </authorList>
    </citation>
    <scope>NUCLEOTIDE SEQUENCE [LARGE SCALE GENOMIC DNA]</scope>
    <source>
        <strain evidence="3">JCM 11896</strain>
    </source>
</reference>
<evidence type="ECO:0000313" key="3">
    <source>
        <dbReference type="Proteomes" id="UP001501414"/>
    </source>
</evidence>
<keyword evidence="3" id="KW-1185">Reference proteome</keyword>
<evidence type="ECO:0000313" key="2">
    <source>
        <dbReference type="EMBL" id="GAA1401988.1"/>
    </source>
</evidence>
<dbReference type="EMBL" id="BAAAJK010000053">
    <property type="protein sequence ID" value="GAA1401988.1"/>
    <property type="molecule type" value="Genomic_DNA"/>
</dbReference>
<organism evidence="2 3">
    <name type="scientific">Pseudonocardia kongjuensis</name>
    <dbReference type="NCBI Taxonomy" id="102227"/>
    <lineage>
        <taxon>Bacteria</taxon>
        <taxon>Bacillati</taxon>
        <taxon>Actinomycetota</taxon>
        <taxon>Actinomycetes</taxon>
        <taxon>Pseudonocardiales</taxon>
        <taxon>Pseudonocardiaceae</taxon>
        <taxon>Pseudonocardia</taxon>
    </lineage>
</organism>
<sequence>MPRRLRRVVHLRDDRGVRHVFGPHDELPDWAAARIRNPAAWADTAPTGPPEPEPSPEPPVVSVEQPAVEPADTAIPVPPRSGKGSSRAAWAAYAAWHDIEVGAEWERGDIIEALEHHGIRTE</sequence>
<protein>
    <recommendedName>
        <fullName evidence="4">Lsr2 protein</fullName>
    </recommendedName>
</protein>
<dbReference type="Proteomes" id="UP001501414">
    <property type="component" value="Unassembled WGS sequence"/>
</dbReference>
<feature type="region of interest" description="Disordered" evidence="1">
    <location>
        <begin position="38"/>
        <end position="62"/>
    </location>
</feature>
<feature type="compositionally biased region" description="Pro residues" evidence="1">
    <location>
        <begin position="47"/>
        <end position="59"/>
    </location>
</feature>
<gene>
    <name evidence="2" type="ORF">GCM10009613_61180</name>
</gene>
<proteinExistence type="predicted"/>
<name>A0ABP4IXX8_9PSEU</name>
<evidence type="ECO:0000256" key="1">
    <source>
        <dbReference type="SAM" id="MobiDB-lite"/>
    </source>
</evidence>
<evidence type="ECO:0008006" key="4">
    <source>
        <dbReference type="Google" id="ProtNLM"/>
    </source>
</evidence>
<dbReference type="RefSeq" id="WP_344029392.1">
    <property type="nucleotide sequence ID" value="NZ_BAAAJK010000053.1"/>
</dbReference>
<comment type="caution">
    <text evidence="2">The sequence shown here is derived from an EMBL/GenBank/DDBJ whole genome shotgun (WGS) entry which is preliminary data.</text>
</comment>